<keyword evidence="6" id="KW-0460">Magnesium</keyword>
<dbReference type="Pfam" id="PF01850">
    <property type="entry name" value="PIN"/>
    <property type="match status" value="1"/>
</dbReference>
<dbReference type="Proteomes" id="UP001156691">
    <property type="component" value="Unassembled WGS sequence"/>
</dbReference>
<dbReference type="Gene3D" id="3.40.50.1010">
    <property type="entry name" value="5'-nuclease"/>
    <property type="match status" value="1"/>
</dbReference>
<dbReference type="RefSeq" id="WP_284340645.1">
    <property type="nucleotide sequence ID" value="NZ_BSNS01000011.1"/>
</dbReference>
<evidence type="ECO:0000256" key="3">
    <source>
        <dbReference type="ARBA" id="ARBA00022722"/>
    </source>
</evidence>
<evidence type="ECO:0000256" key="6">
    <source>
        <dbReference type="ARBA" id="ARBA00022842"/>
    </source>
</evidence>
<evidence type="ECO:0000256" key="4">
    <source>
        <dbReference type="ARBA" id="ARBA00022723"/>
    </source>
</evidence>
<name>A0ABQ5W5K4_9HYPH</name>
<protein>
    <submittedName>
        <fullName evidence="9">DNA-binding protein</fullName>
    </submittedName>
</protein>
<evidence type="ECO:0000256" key="2">
    <source>
        <dbReference type="ARBA" id="ARBA00022649"/>
    </source>
</evidence>
<keyword evidence="2" id="KW-1277">Toxin-antitoxin system</keyword>
<dbReference type="GO" id="GO:0003677">
    <property type="term" value="F:DNA binding"/>
    <property type="evidence" value="ECO:0007669"/>
    <property type="project" value="UniProtKB-KW"/>
</dbReference>
<accession>A0ABQ5W5K4</accession>
<dbReference type="InterPro" id="IPR050556">
    <property type="entry name" value="Type_II_TA_system_RNase"/>
</dbReference>
<feature type="domain" description="PIN" evidence="8">
    <location>
        <begin position="2"/>
        <end position="118"/>
    </location>
</feature>
<dbReference type="PANTHER" id="PTHR33653">
    <property type="entry name" value="RIBONUCLEASE VAPC2"/>
    <property type="match status" value="1"/>
</dbReference>
<evidence type="ECO:0000313" key="10">
    <source>
        <dbReference type="Proteomes" id="UP001156691"/>
    </source>
</evidence>
<dbReference type="InterPro" id="IPR002716">
    <property type="entry name" value="PIN_dom"/>
</dbReference>
<evidence type="ECO:0000256" key="7">
    <source>
        <dbReference type="ARBA" id="ARBA00038093"/>
    </source>
</evidence>
<evidence type="ECO:0000259" key="8">
    <source>
        <dbReference type="Pfam" id="PF01850"/>
    </source>
</evidence>
<comment type="caution">
    <text evidence="9">The sequence shown here is derived from an EMBL/GenBank/DDBJ whole genome shotgun (WGS) entry which is preliminary data.</text>
</comment>
<keyword evidence="4" id="KW-0479">Metal-binding</keyword>
<organism evidence="9 10">
    <name type="scientific">Devosia nitrariae</name>
    <dbReference type="NCBI Taxonomy" id="2071872"/>
    <lineage>
        <taxon>Bacteria</taxon>
        <taxon>Pseudomonadati</taxon>
        <taxon>Pseudomonadota</taxon>
        <taxon>Alphaproteobacteria</taxon>
        <taxon>Hyphomicrobiales</taxon>
        <taxon>Devosiaceae</taxon>
        <taxon>Devosia</taxon>
    </lineage>
</organism>
<dbReference type="InterPro" id="IPR029060">
    <property type="entry name" value="PIN-like_dom_sf"/>
</dbReference>
<keyword evidence="10" id="KW-1185">Reference proteome</keyword>
<proteinExistence type="inferred from homology"/>
<dbReference type="SUPFAM" id="SSF88723">
    <property type="entry name" value="PIN domain-like"/>
    <property type="match status" value="1"/>
</dbReference>
<sequence>MILVDSNVVLDLVTRDPVWAEWSLAALEDVLAAGPAAINEIAFAELSVRYSQIEELESVLEGIGLRFSNIPKPALFLAGRVFGRYRSAGGKRESILPDFFIGAHAAVAGAPLLTRDVRRYKTYYPTLELIAPGTE</sequence>
<dbReference type="EMBL" id="BSNS01000011">
    <property type="protein sequence ID" value="GLQ55221.1"/>
    <property type="molecule type" value="Genomic_DNA"/>
</dbReference>
<evidence type="ECO:0000256" key="5">
    <source>
        <dbReference type="ARBA" id="ARBA00022801"/>
    </source>
</evidence>
<reference evidence="10" key="1">
    <citation type="journal article" date="2019" name="Int. J. Syst. Evol. Microbiol.">
        <title>The Global Catalogue of Microorganisms (GCM) 10K type strain sequencing project: providing services to taxonomists for standard genome sequencing and annotation.</title>
        <authorList>
            <consortium name="The Broad Institute Genomics Platform"/>
            <consortium name="The Broad Institute Genome Sequencing Center for Infectious Disease"/>
            <person name="Wu L."/>
            <person name="Ma J."/>
        </authorList>
    </citation>
    <scope>NUCLEOTIDE SEQUENCE [LARGE SCALE GENOMIC DNA]</scope>
    <source>
        <strain evidence="10">NBRC 112416</strain>
    </source>
</reference>
<gene>
    <name evidence="9" type="ORF">GCM10010862_24800</name>
</gene>
<keyword evidence="9" id="KW-0238">DNA-binding</keyword>
<keyword evidence="5" id="KW-0378">Hydrolase</keyword>
<keyword evidence="3" id="KW-0540">Nuclease</keyword>
<evidence type="ECO:0000313" key="9">
    <source>
        <dbReference type="EMBL" id="GLQ55221.1"/>
    </source>
</evidence>
<evidence type="ECO:0000256" key="1">
    <source>
        <dbReference type="ARBA" id="ARBA00001946"/>
    </source>
</evidence>
<comment type="cofactor">
    <cofactor evidence="1">
        <name>Mg(2+)</name>
        <dbReference type="ChEBI" id="CHEBI:18420"/>
    </cofactor>
</comment>
<comment type="similarity">
    <text evidence="7">Belongs to the PINc/VapC protein family.</text>
</comment>
<dbReference type="PANTHER" id="PTHR33653:SF1">
    <property type="entry name" value="RIBONUCLEASE VAPC2"/>
    <property type="match status" value="1"/>
</dbReference>